<organism evidence="6 7">
    <name type="scientific">Peronospora farinosa</name>
    <dbReference type="NCBI Taxonomy" id="134698"/>
    <lineage>
        <taxon>Eukaryota</taxon>
        <taxon>Sar</taxon>
        <taxon>Stramenopiles</taxon>
        <taxon>Oomycota</taxon>
        <taxon>Peronosporomycetes</taxon>
        <taxon>Peronosporales</taxon>
        <taxon>Peronosporaceae</taxon>
        <taxon>Peronospora</taxon>
    </lineage>
</organism>
<accession>A0ABN8CFZ5</accession>
<evidence type="ECO:0000313" key="6">
    <source>
        <dbReference type="EMBL" id="CAH0492059.1"/>
    </source>
</evidence>
<dbReference type="PROSITE" id="PS50975">
    <property type="entry name" value="ATP_GRASP"/>
    <property type="match status" value="1"/>
</dbReference>
<dbReference type="InterPro" id="IPR011761">
    <property type="entry name" value="ATP-grasp"/>
</dbReference>
<dbReference type="Proteomes" id="UP001157938">
    <property type="component" value="Unassembled WGS sequence"/>
</dbReference>
<dbReference type="SUPFAM" id="SSF53822">
    <property type="entry name" value="Periplasmic binding protein-like I"/>
    <property type="match status" value="1"/>
</dbReference>
<dbReference type="PANTHER" id="PTHR43585">
    <property type="entry name" value="FUMIPYRROLE BIOSYNTHESIS PROTEIN C"/>
    <property type="match status" value="1"/>
</dbReference>
<evidence type="ECO:0000256" key="4">
    <source>
        <dbReference type="PROSITE-ProRule" id="PRU00409"/>
    </source>
</evidence>
<keyword evidence="3 4" id="KW-0067">ATP-binding</keyword>
<dbReference type="InterPro" id="IPR028082">
    <property type="entry name" value="Peripla_BP_I"/>
</dbReference>
<comment type="caution">
    <text evidence="6">The sequence shown here is derived from an EMBL/GenBank/DDBJ whole genome shotgun (WGS) entry which is preliminary data.</text>
</comment>
<evidence type="ECO:0000256" key="3">
    <source>
        <dbReference type="ARBA" id="ARBA00022840"/>
    </source>
</evidence>
<dbReference type="Gene3D" id="3.30.470.20">
    <property type="entry name" value="ATP-grasp fold, B domain"/>
    <property type="match status" value="1"/>
</dbReference>
<sequence length="722" mass="79042">MHAGTLFYDGTGKSLILSQLTLRFPKKLIESLKFRASVEDSSVNALTERLLDGGLKSTSPDDAFFALQADPTGPREALYRKVVCGETFGRKTVKPVELRWLFAQAHAACQTGSTFMSWEAMEVLLGITFDALVSLPAISVDAAVKSRNKIFMREAHRKAGAPHPDFRMTPALNDALLAADKLGYPVILKPTLGSASQFVYKVNSAQELTDVFPRALIGISEMSQFRNEGITDVLGPNSLLVESYLNGREFLIEAFTWDGVTVLGSVVDRVTLEGNAFDDDVHHAPTSLTAEELQLVHQAVHSGTLSQGLERSVMHAEIRFHNGKPYIIEIAARPGGGGLDFMARISSDYCPIKALTDVASGKKPAYRVYAPSGRHTFALCLISSAGIIDTISVPANITADPSTFMLKITASVGDVIKRPPSGNDIVGFLGVMGDSLAETESKAISHTRTFIEAVNYSLRHFPEFKKSNLKIVNDGKSPEGGAHAARELAEWGAEVVVGHFSSLAALAALPLYREYEIPLMLPASTACELDTGGDFRPFRYQKNNADLIEYCLGNCLKENKEGRVYAVVQDNIYANRLLTHFPLLSDVTVIRSIPARTAKNDTFIVIGYSDFASETVKQLFQAQLYRIMLLDDSDSPEAYASCIIKPARFSRVRSVSHLHKHGRNQSYWNETLLALSLAALPVYGHKTDTNSDAGFMTYLGFQEFDSRGCFGDCLLVAEDIEN</sequence>
<keyword evidence="7" id="KW-1185">Reference proteome</keyword>
<evidence type="ECO:0000313" key="7">
    <source>
        <dbReference type="Proteomes" id="UP001157938"/>
    </source>
</evidence>
<dbReference type="EMBL" id="CAKLBC010001453">
    <property type="protein sequence ID" value="CAH0492059.1"/>
    <property type="molecule type" value="Genomic_DNA"/>
</dbReference>
<dbReference type="InterPro" id="IPR040570">
    <property type="entry name" value="LAL_C2"/>
</dbReference>
<feature type="domain" description="ATP-grasp" evidence="5">
    <location>
        <begin position="153"/>
        <end position="360"/>
    </location>
</feature>
<reference evidence="6 7" key="1">
    <citation type="submission" date="2021-11" db="EMBL/GenBank/DDBJ databases">
        <authorList>
            <person name="Islam A."/>
            <person name="Islam S."/>
            <person name="Flora M.S."/>
            <person name="Rahman M."/>
            <person name="Ziaur R.M."/>
            <person name="Epstein J.H."/>
            <person name="Hassan M."/>
            <person name="Klassen M."/>
            <person name="Woodard K."/>
            <person name="Webb A."/>
            <person name="Webby R.J."/>
            <person name="El Zowalaty M.E."/>
        </authorList>
    </citation>
    <scope>NUCLEOTIDE SEQUENCE [LARGE SCALE GENOMIC DNA]</scope>
    <source>
        <strain evidence="6">Pf1</strain>
    </source>
</reference>
<evidence type="ECO:0000256" key="2">
    <source>
        <dbReference type="ARBA" id="ARBA00022741"/>
    </source>
</evidence>
<dbReference type="SUPFAM" id="SSF56059">
    <property type="entry name" value="Glutathione synthetase ATP-binding domain-like"/>
    <property type="match status" value="1"/>
</dbReference>
<keyword evidence="1" id="KW-0436">Ligase</keyword>
<dbReference type="PANTHER" id="PTHR43585:SF2">
    <property type="entry name" value="ATP-GRASP ENZYME FSQD"/>
    <property type="match status" value="1"/>
</dbReference>
<gene>
    <name evidence="6" type="ORF">PFR001_LOCUS7282</name>
</gene>
<keyword evidence="2 4" id="KW-0547">Nucleotide-binding</keyword>
<dbReference type="Pfam" id="PF18603">
    <property type="entry name" value="LAL_C2"/>
    <property type="match status" value="1"/>
</dbReference>
<proteinExistence type="predicted"/>
<dbReference type="CDD" id="cd06268">
    <property type="entry name" value="PBP1_ABC_transporter_LIVBP-like"/>
    <property type="match status" value="1"/>
</dbReference>
<dbReference type="Pfam" id="PF13535">
    <property type="entry name" value="ATP-grasp_4"/>
    <property type="match status" value="1"/>
</dbReference>
<dbReference type="Gene3D" id="3.40.50.2300">
    <property type="match status" value="2"/>
</dbReference>
<name>A0ABN8CFZ5_9STRA</name>
<protein>
    <recommendedName>
        <fullName evidence="5">ATP-grasp domain-containing protein</fullName>
    </recommendedName>
</protein>
<evidence type="ECO:0000259" key="5">
    <source>
        <dbReference type="PROSITE" id="PS50975"/>
    </source>
</evidence>
<evidence type="ECO:0000256" key="1">
    <source>
        <dbReference type="ARBA" id="ARBA00022598"/>
    </source>
</evidence>
<dbReference type="InterPro" id="IPR052032">
    <property type="entry name" value="ATP-dep_AA_Ligase"/>
</dbReference>